<protein>
    <recommendedName>
        <fullName evidence="2">DUF6351 domain-containing protein</fullName>
    </recommendedName>
</protein>
<keyword evidence="4" id="KW-1185">Reference proteome</keyword>
<dbReference type="Pfam" id="PF19878">
    <property type="entry name" value="DUF6351"/>
    <property type="match status" value="1"/>
</dbReference>
<dbReference type="RefSeq" id="WP_179516802.1">
    <property type="nucleotide sequence ID" value="NZ_JACCAC010000001.1"/>
</dbReference>
<organism evidence="3 4">
    <name type="scientific">Nocardioides perillae</name>
    <dbReference type="NCBI Taxonomy" id="1119534"/>
    <lineage>
        <taxon>Bacteria</taxon>
        <taxon>Bacillati</taxon>
        <taxon>Actinomycetota</taxon>
        <taxon>Actinomycetes</taxon>
        <taxon>Propionibacteriales</taxon>
        <taxon>Nocardioidaceae</taxon>
        <taxon>Nocardioides</taxon>
    </lineage>
</organism>
<evidence type="ECO:0000313" key="4">
    <source>
        <dbReference type="Proteomes" id="UP000544110"/>
    </source>
</evidence>
<dbReference type="EMBL" id="JACCAC010000001">
    <property type="protein sequence ID" value="NYG54110.1"/>
    <property type="molecule type" value="Genomic_DNA"/>
</dbReference>
<accession>A0A7Y9RUA7</accession>
<dbReference type="AlphaFoldDB" id="A0A7Y9RUA7"/>
<evidence type="ECO:0000313" key="3">
    <source>
        <dbReference type="EMBL" id="NYG54110.1"/>
    </source>
</evidence>
<sequence length="797" mass="84715">MRSRLAPALALLAPVVLLLPLVAAPTAVGDPLLPPPTPAAATGGGATGSQGSLIDVTATRRRPPLRVQVLSNRADLVSAGDVLVAVALPPGTPAHRVRVTAGRRDVTRAFAVRRDGRFVGLVTGLRLGRTTLRATAPGVRPGEAVVTNHRNGGPVFSGPQTRHYRCQETARDALCNEPARYSFLYRSTDPLVTDLQPYDPADPPSDVATTTTDQGVEVPFVVRREDGFQDRDRYTILTLFRPGRRWTAWAPQRQWNRKLLVTHGGGCGASYSPGNPPLQDYSGTLESVPGVEPSYVTALGRGFAVLSTALDNTGHNCNVAMQAESLMMAKERLVERYGELRYTIGTGCSGGSIAQHTVANAYPGIYQGLITTCSYPDTLTAGAQFADYHLLRRYFEDPSRWAPGVVWSPTQMAAVEGHLTHVNAVVADEGLFKAALDPEHDCGGTLAPVAGDPSTRYDSEVNPGGVRCSVLDIMLNLLGPRPASAWGPQEEAVGRGFAGVPFANDGVVFGLEAAEQGLITTEQLVDLNEQVGGLDVDRVPTPGRTQGDPASIVRAYRTGLVNLANHLDEVAILNHGGPDPGIAHDYAHAFWTEDRLQADQGHTDNRVMWFGPTPLIGDPRWAGEALLAVDRWLTAVEADRSSRPLAAKVVAGRPADVTDRCLGVAGLAQVPGPDGEPLCRSSSTDLLTTRLSTPREVAGGPRANEVLACRLVPLEASLLDGLPLPPTEAQLDRLRSALPRGVCDWSAPGRGEQPARTWLRYDAVGGGAAYGGRELPPAPPRSGGGWASPAFAPLLRQ</sequence>
<proteinExistence type="predicted"/>
<evidence type="ECO:0000259" key="2">
    <source>
        <dbReference type="Pfam" id="PF19878"/>
    </source>
</evidence>
<name>A0A7Y9RUA7_9ACTN</name>
<feature type="region of interest" description="Disordered" evidence="1">
    <location>
        <begin position="774"/>
        <end position="797"/>
    </location>
</feature>
<gene>
    <name evidence="3" type="ORF">BJ989_000414</name>
</gene>
<dbReference type="InterPro" id="IPR029058">
    <property type="entry name" value="AB_hydrolase_fold"/>
</dbReference>
<dbReference type="SUPFAM" id="SSF53474">
    <property type="entry name" value="alpha/beta-Hydrolases"/>
    <property type="match status" value="1"/>
</dbReference>
<dbReference type="Proteomes" id="UP000544110">
    <property type="component" value="Unassembled WGS sequence"/>
</dbReference>
<comment type="caution">
    <text evidence="3">The sequence shown here is derived from an EMBL/GenBank/DDBJ whole genome shotgun (WGS) entry which is preliminary data.</text>
</comment>
<evidence type="ECO:0000256" key="1">
    <source>
        <dbReference type="SAM" id="MobiDB-lite"/>
    </source>
</evidence>
<feature type="domain" description="DUF6351" evidence="2">
    <location>
        <begin position="67"/>
        <end position="753"/>
    </location>
</feature>
<reference evidence="3 4" key="1">
    <citation type="submission" date="2020-07" db="EMBL/GenBank/DDBJ databases">
        <title>Sequencing the genomes of 1000 actinobacteria strains.</title>
        <authorList>
            <person name="Klenk H.-P."/>
        </authorList>
    </citation>
    <scope>NUCLEOTIDE SEQUENCE [LARGE SCALE GENOMIC DNA]</scope>
    <source>
        <strain evidence="3 4">DSM 24552</strain>
    </source>
</reference>
<dbReference type="InterPro" id="IPR045556">
    <property type="entry name" value="DUF6351"/>
</dbReference>